<evidence type="ECO:0000313" key="2">
    <source>
        <dbReference type="Proteomes" id="UP000054815"/>
    </source>
</evidence>
<evidence type="ECO:0000313" key="1">
    <source>
        <dbReference type="EMBL" id="KRX85992.1"/>
    </source>
</evidence>
<gene>
    <name evidence="1" type="ORF">T4E_9630</name>
</gene>
<proteinExistence type="predicted"/>
<name>A0A0V0XDI9_TRIPS</name>
<dbReference type="EMBL" id="JYDU01000547">
    <property type="protein sequence ID" value="KRX85992.1"/>
    <property type="molecule type" value="Genomic_DNA"/>
</dbReference>
<sequence>MNIPPITIFAAIYGMLNVIEMYRSQNYNESCFEIVVFQITV</sequence>
<organism evidence="1 2">
    <name type="scientific">Trichinella pseudospiralis</name>
    <name type="common">Parasitic roundworm</name>
    <dbReference type="NCBI Taxonomy" id="6337"/>
    <lineage>
        <taxon>Eukaryota</taxon>
        <taxon>Metazoa</taxon>
        <taxon>Ecdysozoa</taxon>
        <taxon>Nematoda</taxon>
        <taxon>Enoplea</taxon>
        <taxon>Dorylaimia</taxon>
        <taxon>Trichinellida</taxon>
        <taxon>Trichinellidae</taxon>
        <taxon>Trichinella</taxon>
    </lineage>
</organism>
<dbReference type="AlphaFoldDB" id="A0A0V0XDI9"/>
<accession>A0A0V0XDI9</accession>
<reference evidence="1 2" key="1">
    <citation type="submission" date="2015-01" db="EMBL/GenBank/DDBJ databases">
        <title>Evolution of Trichinella species and genotypes.</title>
        <authorList>
            <person name="Korhonen P.K."/>
            <person name="Edoardo P."/>
            <person name="Giuseppe L.R."/>
            <person name="Gasser R.B."/>
        </authorList>
    </citation>
    <scope>NUCLEOTIDE SEQUENCE [LARGE SCALE GENOMIC DNA]</scope>
    <source>
        <strain evidence="1">ISS141</strain>
    </source>
</reference>
<dbReference type="Proteomes" id="UP000054815">
    <property type="component" value="Unassembled WGS sequence"/>
</dbReference>
<protein>
    <submittedName>
        <fullName evidence="1">Uncharacterized protein</fullName>
    </submittedName>
</protein>
<comment type="caution">
    <text evidence="1">The sequence shown here is derived from an EMBL/GenBank/DDBJ whole genome shotgun (WGS) entry which is preliminary data.</text>
</comment>